<proteinExistence type="predicted"/>
<name>A0A1M6XAJ2_9FLAO</name>
<feature type="compositionally biased region" description="Polar residues" evidence="1">
    <location>
        <begin position="109"/>
        <end position="118"/>
    </location>
</feature>
<sequence>MENINYIKHLNGIFGQFSKDDRLNPTHISLYMALFQLWNYKLFRKSFHIDREEAMDLAKIGSKSTYHRCIKELAHWGYIVYTPSHNPYKGSRVNMFDFGTSNGQALYPSRTQIGTSDGQALVPNNKPIQTPTNKKNHLKQKKNKKSSFMSFENRNKPNHAVPNGDNLRTTQDKDYSEPL</sequence>
<keyword evidence="5" id="KW-1185">Reference proteome</keyword>
<accession>A0A1M6XAJ2</accession>
<dbReference type="EMBL" id="FRAT01000006">
    <property type="protein sequence ID" value="SHL02981.1"/>
    <property type="molecule type" value="Genomic_DNA"/>
</dbReference>
<dbReference type="Proteomes" id="UP000184031">
    <property type="component" value="Unassembled WGS sequence"/>
</dbReference>
<evidence type="ECO:0000313" key="3">
    <source>
        <dbReference type="EMBL" id="SHL02981.1"/>
    </source>
</evidence>
<evidence type="ECO:0008006" key="6">
    <source>
        <dbReference type="Google" id="ProtNLM"/>
    </source>
</evidence>
<dbReference type="AlphaFoldDB" id="A0A1M6XAJ2"/>
<dbReference type="STRING" id="1055723.SAMN05216293_2504"/>
<evidence type="ECO:0000313" key="5">
    <source>
        <dbReference type="Proteomes" id="UP000198940"/>
    </source>
</evidence>
<comment type="caution">
    <text evidence="3">The sequence shown here is derived from an EMBL/GenBank/DDBJ whole genome shotgun (WGS) entry which is preliminary data.</text>
</comment>
<protein>
    <recommendedName>
        <fullName evidence="6">Helix-turn-helix domain-containing protein</fullName>
    </recommendedName>
</protein>
<gene>
    <name evidence="2" type="ORF">SAMN04487891_10498</name>
    <name evidence="3" type="ORF">SAMN05216293_2504</name>
</gene>
<evidence type="ECO:0000256" key="1">
    <source>
        <dbReference type="SAM" id="MobiDB-lite"/>
    </source>
</evidence>
<dbReference type="OrthoDB" id="1442826at2"/>
<dbReference type="RefSeq" id="WP_072880280.1">
    <property type="nucleotide sequence ID" value="NZ_FOKU01000004.1"/>
</dbReference>
<organism evidence="3 4">
    <name type="scientific">Flagellimonas taeanensis</name>
    <dbReference type="NCBI Taxonomy" id="1005926"/>
    <lineage>
        <taxon>Bacteria</taxon>
        <taxon>Pseudomonadati</taxon>
        <taxon>Bacteroidota</taxon>
        <taxon>Flavobacteriia</taxon>
        <taxon>Flavobacteriales</taxon>
        <taxon>Flavobacteriaceae</taxon>
        <taxon>Flagellimonas</taxon>
    </lineage>
</organism>
<evidence type="ECO:0000313" key="2">
    <source>
        <dbReference type="EMBL" id="SFB96410.1"/>
    </source>
</evidence>
<dbReference type="Proteomes" id="UP000198940">
    <property type="component" value="Unassembled WGS sequence"/>
</dbReference>
<feature type="compositionally biased region" description="Basic residues" evidence="1">
    <location>
        <begin position="134"/>
        <end position="145"/>
    </location>
</feature>
<reference evidence="3 4" key="1">
    <citation type="submission" date="2016-11" db="EMBL/GenBank/DDBJ databases">
        <authorList>
            <person name="Varghese N."/>
            <person name="Submissions S."/>
        </authorList>
    </citation>
    <scope>NUCLEOTIDE SEQUENCE [LARGE SCALE GENOMIC DNA]</scope>
    <source>
        <strain evidence="3 4">CGMCC 1.12174</strain>
        <strain evidence="2 5">DSM 26351</strain>
    </source>
</reference>
<feature type="compositionally biased region" description="Basic and acidic residues" evidence="1">
    <location>
        <begin position="170"/>
        <end position="179"/>
    </location>
</feature>
<dbReference type="EMBL" id="FOKU01000004">
    <property type="protein sequence ID" value="SFB96410.1"/>
    <property type="molecule type" value="Genomic_DNA"/>
</dbReference>
<evidence type="ECO:0000313" key="4">
    <source>
        <dbReference type="Proteomes" id="UP000184031"/>
    </source>
</evidence>
<feature type="region of interest" description="Disordered" evidence="1">
    <location>
        <begin position="109"/>
        <end position="179"/>
    </location>
</feature>